<dbReference type="Proteomes" id="UP000034543">
    <property type="component" value="Unassembled WGS sequence"/>
</dbReference>
<dbReference type="STRING" id="1618436.UV59_C0001G0006"/>
<dbReference type="SUPFAM" id="SSF53756">
    <property type="entry name" value="UDP-Glycosyltransferase/glycogen phosphorylase"/>
    <property type="match status" value="1"/>
</dbReference>
<dbReference type="PANTHER" id="PTHR46401">
    <property type="entry name" value="GLYCOSYLTRANSFERASE WBBK-RELATED"/>
    <property type="match status" value="1"/>
</dbReference>
<dbReference type="PANTHER" id="PTHR46401:SF2">
    <property type="entry name" value="GLYCOSYLTRANSFERASE WBBK-RELATED"/>
    <property type="match status" value="1"/>
</dbReference>
<protein>
    <submittedName>
        <fullName evidence="4">Glycosyl transferase group 1</fullName>
    </submittedName>
</protein>
<evidence type="ECO:0000313" key="4">
    <source>
        <dbReference type="EMBL" id="KKS86283.1"/>
    </source>
</evidence>
<dbReference type="Pfam" id="PF13439">
    <property type="entry name" value="Glyco_transf_4"/>
    <property type="match status" value="1"/>
</dbReference>
<proteinExistence type="predicted"/>
<evidence type="ECO:0000256" key="1">
    <source>
        <dbReference type="ARBA" id="ARBA00022679"/>
    </source>
</evidence>
<dbReference type="Gene3D" id="3.40.50.2000">
    <property type="entry name" value="Glycogen Phosphorylase B"/>
    <property type="match status" value="2"/>
</dbReference>
<feature type="domain" description="Glycosyl transferase family 1" evidence="2">
    <location>
        <begin position="192"/>
        <end position="345"/>
    </location>
</feature>
<dbReference type="FunFam" id="3.40.50.2000:FF:000119">
    <property type="entry name" value="Glycosyl transferase group 1"/>
    <property type="match status" value="1"/>
</dbReference>
<dbReference type="AlphaFoldDB" id="A0A0G1FHG7"/>
<evidence type="ECO:0000259" key="3">
    <source>
        <dbReference type="Pfam" id="PF13439"/>
    </source>
</evidence>
<dbReference type="InterPro" id="IPR028098">
    <property type="entry name" value="Glyco_trans_4-like_N"/>
</dbReference>
<feature type="domain" description="Glycosyltransferase subfamily 4-like N-terminal" evidence="3">
    <location>
        <begin position="17"/>
        <end position="167"/>
    </location>
</feature>
<evidence type="ECO:0000259" key="2">
    <source>
        <dbReference type="Pfam" id="PF00534"/>
    </source>
</evidence>
<gene>
    <name evidence="4" type="ORF">UV59_C0001G0006</name>
</gene>
<dbReference type="CDD" id="cd03809">
    <property type="entry name" value="GT4_MtfB-like"/>
    <property type="match status" value="1"/>
</dbReference>
<comment type="caution">
    <text evidence="4">The sequence shown here is derived from an EMBL/GenBank/DDBJ whole genome shotgun (WGS) entry which is preliminary data.</text>
</comment>
<dbReference type="InterPro" id="IPR001296">
    <property type="entry name" value="Glyco_trans_1"/>
</dbReference>
<dbReference type="GO" id="GO:0016757">
    <property type="term" value="F:glycosyltransferase activity"/>
    <property type="evidence" value="ECO:0007669"/>
    <property type="project" value="InterPro"/>
</dbReference>
<accession>A0A0G1FHG7</accession>
<keyword evidence="1 4" id="KW-0808">Transferase</keyword>
<dbReference type="Pfam" id="PF00534">
    <property type="entry name" value="Glycos_transf_1"/>
    <property type="match status" value="1"/>
</dbReference>
<sequence>MNIGIDLYEANVKQRVGIGQFAHRVITELYRLEKHNFILFSPRDPLPDLPKERVNWRYVVGKPGSFWTVRQLPGLIKKENVDVFFSPTHYLPWFTSVPKVMAIMDVSYLRYPELFQARDLLQLKLMTNYSVQRARKILTISEFSKQEIIEHYKYPKDNIEVTYPGINRKIKDKVITLDDNYQNKVLKTHGIDRRYLLFVGTLQPRKNLERLVAAFERLKSEVQLIIVGKKGWLWKPIIKRIQKSPKRERIKLLDFVSEEELFCLYNAADCFVLPSLYEGFGIPVVEAMFMGCPVVVSNTSSLPEIAGDAGIYVNPQEAKSIAAGLTKALQLKPTERRSLIQKGYRQAEKFSWETCARKTLAVLESLVIELKI</sequence>
<dbReference type="EMBL" id="LCFB01000001">
    <property type="protein sequence ID" value="KKS86283.1"/>
    <property type="molecule type" value="Genomic_DNA"/>
</dbReference>
<reference evidence="4" key="1">
    <citation type="journal article" date="2015" name="Nature">
        <title>rRNA introns, odd ribosomes, and small enigmatic genomes across a large radiation of phyla.</title>
        <authorList>
            <person name="Brown C.T."/>
            <person name="Hug L.A."/>
            <person name="Thomas B.C."/>
            <person name="Sharon I."/>
            <person name="Castelle C.J."/>
            <person name="Singh A."/>
            <person name="Wilkins M.J."/>
            <person name="Williams K.H."/>
            <person name="Banfield J.F."/>
        </authorList>
    </citation>
    <scope>NUCLEOTIDE SEQUENCE [LARGE SCALE GENOMIC DNA]</scope>
</reference>
<organism evidence="4">
    <name type="scientific">Candidatus Gottesmanbacteria bacterium GW2011_GWA1_43_11</name>
    <dbReference type="NCBI Taxonomy" id="1618436"/>
    <lineage>
        <taxon>Bacteria</taxon>
        <taxon>Candidatus Gottesmaniibacteriota</taxon>
    </lineage>
</organism>
<name>A0A0G1FHG7_9BACT</name>